<dbReference type="PANTHER" id="PTHR43396">
    <property type="entry name" value="FLAVOHEMOPROTEIN"/>
    <property type="match status" value="1"/>
</dbReference>
<evidence type="ECO:0000256" key="10">
    <source>
        <dbReference type="ARBA" id="ARBA00022723"/>
    </source>
</evidence>
<dbReference type="PROSITE" id="PS51384">
    <property type="entry name" value="FAD_FR"/>
    <property type="match status" value="1"/>
</dbReference>
<dbReference type="OrthoDB" id="9801223at2"/>
<evidence type="ECO:0000259" key="22">
    <source>
        <dbReference type="PROSITE" id="PS01033"/>
    </source>
</evidence>
<evidence type="ECO:0000256" key="4">
    <source>
        <dbReference type="ARBA" id="ARBA00008414"/>
    </source>
</evidence>
<dbReference type="GO" id="GO:0008941">
    <property type="term" value="F:nitric oxide dioxygenase NAD(P)H activity"/>
    <property type="evidence" value="ECO:0007669"/>
    <property type="project" value="UniProtKB-EC"/>
</dbReference>
<dbReference type="Pfam" id="PF00042">
    <property type="entry name" value="Globin"/>
    <property type="match status" value="1"/>
</dbReference>
<dbReference type="STRING" id="558151.ACM46_06490"/>
<evidence type="ECO:0000313" key="25">
    <source>
        <dbReference type="Proteomes" id="UP000036261"/>
    </source>
</evidence>
<dbReference type="GO" id="GO:0019825">
    <property type="term" value="F:oxygen binding"/>
    <property type="evidence" value="ECO:0007669"/>
    <property type="project" value="InterPro"/>
</dbReference>
<keyword evidence="13" id="KW-0560">Oxidoreductase</keyword>
<keyword evidence="12" id="KW-0521">NADP</keyword>
<dbReference type="PRINTS" id="PR00410">
    <property type="entry name" value="PHEHYDRXLASE"/>
</dbReference>
<evidence type="ECO:0000256" key="17">
    <source>
        <dbReference type="ARBA" id="ARBA00030929"/>
    </source>
</evidence>
<dbReference type="Gene3D" id="3.40.50.80">
    <property type="entry name" value="Nucleotide-binding domain of ferredoxin-NADP reductase (FNR) module"/>
    <property type="match status" value="1"/>
</dbReference>
<accession>A0A0J7IHQ6</accession>
<reference evidence="24 25" key="1">
    <citation type="journal article" date="2013" name="Int. J. Syst. Evol. Microbiol.">
        <title>Chryseobacterium angstadtii sp. nov., isolated from a newt tank.</title>
        <authorList>
            <person name="Kirk K.E."/>
            <person name="Hoffman J.A."/>
            <person name="Smith K.A."/>
            <person name="Strahan B.L."/>
            <person name="Failor K.C."/>
            <person name="Krebs J.E."/>
            <person name="Gale A.N."/>
            <person name="Do T.D."/>
            <person name="Sontag T.C."/>
            <person name="Batties A.M."/>
            <person name="Mistiszyn K."/>
            <person name="Newman J.D."/>
        </authorList>
    </citation>
    <scope>NUCLEOTIDE SEQUENCE [LARGE SCALE GENOMIC DNA]</scope>
    <source>
        <strain evidence="24 25">KM</strain>
    </source>
</reference>
<keyword evidence="11" id="KW-0274">FAD</keyword>
<keyword evidence="9" id="KW-0285">Flavoprotein</keyword>
<evidence type="ECO:0000256" key="5">
    <source>
        <dbReference type="ARBA" id="ARBA00012229"/>
    </source>
</evidence>
<keyword evidence="15" id="KW-0520">NAD</keyword>
<comment type="cofactor">
    <cofactor evidence="2">
        <name>FAD</name>
        <dbReference type="ChEBI" id="CHEBI:57692"/>
    </cofactor>
</comment>
<dbReference type="PRINTS" id="PR00371">
    <property type="entry name" value="FPNCR"/>
</dbReference>
<dbReference type="GO" id="GO:0071949">
    <property type="term" value="F:FAD binding"/>
    <property type="evidence" value="ECO:0007669"/>
    <property type="project" value="TreeGrafter"/>
</dbReference>
<name>A0A0J7IHQ6_9FLAO</name>
<dbReference type="FunFam" id="2.40.30.10:FF:000034">
    <property type="entry name" value="Flavohemoprotein"/>
    <property type="match status" value="1"/>
</dbReference>
<keyword evidence="10" id="KW-0479">Metal-binding</keyword>
<evidence type="ECO:0000313" key="24">
    <source>
        <dbReference type="EMBL" id="KMQ65529.1"/>
    </source>
</evidence>
<dbReference type="PANTHER" id="PTHR43396:SF3">
    <property type="entry name" value="FLAVOHEMOPROTEIN"/>
    <property type="match status" value="1"/>
</dbReference>
<evidence type="ECO:0000256" key="8">
    <source>
        <dbReference type="ARBA" id="ARBA00022621"/>
    </source>
</evidence>
<evidence type="ECO:0000256" key="15">
    <source>
        <dbReference type="ARBA" id="ARBA00023027"/>
    </source>
</evidence>
<evidence type="ECO:0000256" key="9">
    <source>
        <dbReference type="ARBA" id="ARBA00022630"/>
    </source>
</evidence>
<evidence type="ECO:0000256" key="1">
    <source>
        <dbReference type="ARBA" id="ARBA00001970"/>
    </source>
</evidence>
<dbReference type="GO" id="GO:0005344">
    <property type="term" value="F:oxygen carrier activity"/>
    <property type="evidence" value="ECO:0007669"/>
    <property type="project" value="UniProtKB-KW"/>
</dbReference>
<dbReference type="CDD" id="cd06184">
    <property type="entry name" value="flavohem_like_fad_nad_binding"/>
    <property type="match status" value="1"/>
</dbReference>
<dbReference type="AlphaFoldDB" id="A0A0J7IHQ6"/>
<dbReference type="InterPro" id="IPR039261">
    <property type="entry name" value="FNR_nucleotide-bd"/>
</dbReference>
<protein>
    <recommendedName>
        <fullName evidence="6">Flavohemoprotein</fullName>
        <ecNumber evidence="5">1.14.12.17</ecNumber>
    </recommendedName>
    <alternativeName>
        <fullName evidence="17">Flavohemoglobin</fullName>
    </alternativeName>
    <alternativeName>
        <fullName evidence="16">Hemoglobin-like protein</fullName>
    </alternativeName>
    <alternativeName>
        <fullName evidence="18">Nitric oxide dioxygenase</fullName>
    </alternativeName>
</protein>
<keyword evidence="8 21" id="KW-0561">Oxygen transport</keyword>
<dbReference type="GO" id="GO:0020037">
    <property type="term" value="F:heme binding"/>
    <property type="evidence" value="ECO:0007669"/>
    <property type="project" value="InterPro"/>
</dbReference>
<keyword evidence="14" id="KW-0408">Iron</keyword>
<evidence type="ECO:0000256" key="16">
    <source>
        <dbReference type="ARBA" id="ARBA00030024"/>
    </source>
</evidence>
<dbReference type="SUPFAM" id="SSF52343">
    <property type="entry name" value="Ferredoxin reductase-like, C-terminal NADP-linked domain"/>
    <property type="match status" value="1"/>
</dbReference>
<evidence type="ECO:0000256" key="12">
    <source>
        <dbReference type="ARBA" id="ARBA00022857"/>
    </source>
</evidence>
<comment type="similarity">
    <text evidence="4">Belongs to the globin family. Two-domain flavohemoproteins subfamily.</text>
</comment>
<evidence type="ECO:0000256" key="11">
    <source>
        <dbReference type="ARBA" id="ARBA00022827"/>
    </source>
</evidence>
<feature type="domain" description="FAD-binding FR-type" evidence="23">
    <location>
        <begin position="151"/>
        <end position="260"/>
    </location>
</feature>
<keyword evidence="25" id="KW-1185">Reference proteome</keyword>
<dbReference type="InterPro" id="IPR009050">
    <property type="entry name" value="Globin-like_sf"/>
</dbReference>
<dbReference type="InterPro" id="IPR012292">
    <property type="entry name" value="Globin/Proto"/>
</dbReference>
<comment type="similarity">
    <text evidence="3">In the C-terminal section; belongs to the flavoprotein pyridine nucleotide cytochrome reductase family.</text>
</comment>
<evidence type="ECO:0000256" key="13">
    <source>
        <dbReference type="ARBA" id="ARBA00023002"/>
    </source>
</evidence>
<dbReference type="PATRIC" id="fig|558151.6.peg.1361"/>
<evidence type="ECO:0000259" key="23">
    <source>
        <dbReference type="PROSITE" id="PS51384"/>
    </source>
</evidence>
<dbReference type="InterPro" id="IPR017927">
    <property type="entry name" value="FAD-bd_FR_type"/>
</dbReference>
<feature type="domain" description="Globin" evidence="22">
    <location>
        <begin position="1"/>
        <end position="137"/>
    </location>
</feature>
<dbReference type="SUPFAM" id="SSF46458">
    <property type="entry name" value="Globin-like"/>
    <property type="match status" value="1"/>
</dbReference>
<evidence type="ECO:0000256" key="7">
    <source>
        <dbReference type="ARBA" id="ARBA00022617"/>
    </source>
</evidence>
<evidence type="ECO:0000256" key="14">
    <source>
        <dbReference type="ARBA" id="ARBA00023004"/>
    </source>
</evidence>
<evidence type="ECO:0000256" key="3">
    <source>
        <dbReference type="ARBA" id="ARBA00006401"/>
    </source>
</evidence>
<dbReference type="InterPro" id="IPR008333">
    <property type="entry name" value="Cbr1-like_FAD-bd_dom"/>
</dbReference>
<organism evidence="24 25">
    <name type="scientific">Chryseobacterium angstadtii</name>
    <dbReference type="NCBI Taxonomy" id="558151"/>
    <lineage>
        <taxon>Bacteria</taxon>
        <taxon>Pseudomonadati</taxon>
        <taxon>Bacteroidota</taxon>
        <taxon>Flavobacteriia</taxon>
        <taxon>Flavobacteriales</taxon>
        <taxon>Weeksellaceae</taxon>
        <taxon>Chryseobacterium group</taxon>
        <taxon>Chryseobacterium</taxon>
    </lineage>
</organism>
<dbReference type="CDD" id="cd14779">
    <property type="entry name" value="FHP_Ae-globin-like"/>
    <property type="match status" value="1"/>
</dbReference>
<dbReference type="Proteomes" id="UP000036261">
    <property type="component" value="Unassembled WGS sequence"/>
</dbReference>
<keyword evidence="7 21" id="KW-0349">Heme</keyword>
<gene>
    <name evidence="24" type="ORF">ACM46_06490</name>
</gene>
<dbReference type="Gene3D" id="2.40.30.10">
    <property type="entry name" value="Translation factors"/>
    <property type="match status" value="1"/>
</dbReference>
<dbReference type="Pfam" id="PF00970">
    <property type="entry name" value="FAD_binding_6"/>
    <property type="match status" value="1"/>
</dbReference>
<dbReference type="RefSeq" id="WP_048505824.1">
    <property type="nucleotide sequence ID" value="NZ_LFND01000002.1"/>
</dbReference>
<dbReference type="InterPro" id="IPR017938">
    <property type="entry name" value="Riboflavin_synthase-like_b-brl"/>
</dbReference>
<comment type="catalytic activity">
    <reaction evidence="20">
        <text>2 nitric oxide + NADPH + 2 O2 = 2 nitrate + NADP(+) + H(+)</text>
        <dbReference type="Rhea" id="RHEA:19465"/>
        <dbReference type="ChEBI" id="CHEBI:15378"/>
        <dbReference type="ChEBI" id="CHEBI:15379"/>
        <dbReference type="ChEBI" id="CHEBI:16480"/>
        <dbReference type="ChEBI" id="CHEBI:17632"/>
        <dbReference type="ChEBI" id="CHEBI:57783"/>
        <dbReference type="ChEBI" id="CHEBI:58349"/>
        <dbReference type="EC" id="1.14.12.17"/>
    </reaction>
</comment>
<dbReference type="PROSITE" id="PS01033">
    <property type="entry name" value="GLOBIN"/>
    <property type="match status" value="1"/>
</dbReference>
<dbReference type="SUPFAM" id="SSF63380">
    <property type="entry name" value="Riboflavin synthase domain-like"/>
    <property type="match status" value="1"/>
</dbReference>
<proteinExistence type="inferred from homology"/>
<evidence type="ECO:0000256" key="21">
    <source>
        <dbReference type="RuleBase" id="RU000356"/>
    </source>
</evidence>
<dbReference type="Pfam" id="PF00175">
    <property type="entry name" value="NAD_binding_1"/>
    <property type="match status" value="1"/>
</dbReference>
<dbReference type="GO" id="GO:0046872">
    <property type="term" value="F:metal ion binding"/>
    <property type="evidence" value="ECO:0007669"/>
    <property type="project" value="UniProtKB-KW"/>
</dbReference>
<dbReference type="GO" id="GO:0071500">
    <property type="term" value="P:cellular response to nitrosative stress"/>
    <property type="evidence" value="ECO:0007669"/>
    <property type="project" value="TreeGrafter"/>
</dbReference>
<dbReference type="FunFam" id="1.10.490.10:FF:000003">
    <property type="entry name" value="Flavohemoprotein"/>
    <property type="match status" value="1"/>
</dbReference>
<comment type="cofactor">
    <cofactor evidence="1">
        <name>heme b</name>
        <dbReference type="ChEBI" id="CHEBI:60344"/>
    </cofactor>
</comment>
<keyword evidence="21" id="KW-0813">Transport</keyword>
<dbReference type="Gene3D" id="1.10.490.10">
    <property type="entry name" value="Globins"/>
    <property type="match status" value="1"/>
</dbReference>
<dbReference type="InterPro" id="IPR000971">
    <property type="entry name" value="Globin"/>
</dbReference>
<evidence type="ECO:0000256" key="6">
    <source>
        <dbReference type="ARBA" id="ARBA00014637"/>
    </source>
</evidence>
<evidence type="ECO:0000256" key="2">
    <source>
        <dbReference type="ARBA" id="ARBA00001974"/>
    </source>
</evidence>
<sequence length="400" mass="45304">MNSNQKKLVKSTVPVLQTNGTDLTRHFYTRMFKHHPELKNLFNMSNQASGKQQHALAGAVLAYAEHIENPEVLINVLKSIGNKHVSLNITPEQYDIVGHHLVSSIKEVLEEAATDDLIEAWTEAYNELAQIMISIEADLYESNVKKEGGWKGWRTFIISEIIEESSEVKSFYLKPKDQRPIADYLPGQYLSVKLFIPGLGHEQARQYSLSSAFNPEYYRISVKRENNGNAPDGVVSNVLHRKKAGDEIWVSAPSGVFHAGVESNQPLVLISGGIGVTPLLSMLETNKKRLQENTTVWLHSCRNEKVHAFKEQIDLLNRDNEWLTTHIFYETLAQNGNDSVKEGRIDLAELKDEVLIDDAKYYICGPEVFIKVQYNSLIKLGVAQEDILYEEFGPQLLHFN</sequence>
<comment type="catalytic activity">
    <reaction evidence="19">
        <text>2 nitric oxide + NADH + 2 O2 = 2 nitrate + NAD(+) + H(+)</text>
        <dbReference type="Rhea" id="RHEA:19469"/>
        <dbReference type="ChEBI" id="CHEBI:15378"/>
        <dbReference type="ChEBI" id="CHEBI:15379"/>
        <dbReference type="ChEBI" id="CHEBI:16480"/>
        <dbReference type="ChEBI" id="CHEBI:17632"/>
        <dbReference type="ChEBI" id="CHEBI:57540"/>
        <dbReference type="ChEBI" id="CHEBI:57945"/>
        <dbReference type="EC" id="1.14.12.17"/>
    </reaction>
</comment>
<evidence type="ECO:0000256" key="18">
    <source>
        <dbReference type="ARBA" id="ARBA00033187"/>
    </source>
</evidence>
<dbReference type="FunFam" id="3.40.50.80:FF:000010">
    <property type="entry name" value="Flavohemoprotein"/>
    <property type="match status" value="1"/>
</dbReference>
<dbReference type="GO" id="GO:0046210">
    <property type="term" value="P:nitric oxide catabolic process"/>
    <property type="evidence" value="ECO:0007669"/>
    <property type="project" value="TreeGrafter"/>
</dbReference>
<dbReference type="EMBL" id="LFND01000002">
    <property type="protein sequence ID" value="KMQ65529.1"/>
    <property type="molecule type" value="Genomic_DNA"/>
</dbReference>
<evidence type="ECO:0000256" key="20">
    <source>
        <dbReference type="ARBA" id="ARBA00049433"/>
    </source>
</evidence>
<dbReference type="EC" id="1.14.12.17" evidence="5"/>
<evidence type="ECO:0000256" key="19">
    <source>
        <dbReference type="ARBA" id="ARBA00048649"/>
    </source>
</evidence>
<dbReference type="NCBIfam" id="NF009805">
    <property type="entry name" value="PRK13289.1"/>
    <property type="match status" value="1"/>
</dbReference>
<dbReference type="InterPro" id="IPR001433">
    <property type="entry name" value="OxRdtase_FAD/NAD-bd"/>
</dbReference>
<comment type="caution">
    <text evidence="24">The sequence shown here is derived from an EMBL/GenBank/DDBJ whole genome shotgun (WGS) entry which is preliminary data.</text>
</comment>
<dbReference type="InterPro" id="IPR001709">
    <property type="entry name" value="Flavoprot_Pyr_Nucl_cyt_Rdtase"/>
</dbReference>